<proteinExistence type="predicted"/>
<organism evidence="2">
    <name type="scientific">uncultured Caudovirales phage</name>
    <dbReference type="NCBI Taxonomy" id="2100421"/>
    <lineage>
        <taxon>Viruses</taxon>
        <taxon>Duplodnaviria</taxon>
        <taxon>Heunggongvirae</taxon>
        <taxon>Uroviricota</taxon>
        <taxon>Caudoviricetes</taxon>
        <taxon>Peduoviridae</taxon>
        <taxon>Maltschvirus</taxon>
        <taxon>Maltschvirus maltsch</taxon>
    </lineage>
</organism>
<evidence type="ECO:0000313" key="2">
    <source>
        <dbReference type="EMBL" id="CAB4205233.1"/>
    </source>
</evidence>
<gene>
    <name evidence="1" type="ORF">UFOVP1287_67</name>
    <name evidence="2" type="ORF">UFOVP1408_46</name>
</gene>
<sequence>MADKPLVSSKAIAIAVSVFGPFLQAIILQAESTGATGEQKHKAVSDAARALWVQLGESGVVKELQGIPWEFVEPILIGTGTQGGLITIIVQLFNALLGRIWGALGVAK</sequence>
<protein>
    <submittedName>
        <fullName evidence="2">Uncharacterized protein</fullName>
    </submittedName>
</protein>
<evidence type="ECO:0000313" key="1">
    <source>
        <dbReference type="EMBL" id="CAB4196308.1"/>
    </source>
</evidence>
<dbReference type="EMBL" id="LR797355">
    <property type="protein sequence ID" value="CAB4205233.1"/>
    <property type="molecule type" value="Genomic_DNA"/>
</dbReference>
<name>A0A6J5S8L6_9CAUD</name>
<dbReference type="EMBL" id="LR797239">
    <property type="protein sequence ID" value="CAB4196308.1"/>
    <property type="molecule type" value="Genomic_DNA"/>
</dbReference>
<reference evidence="2" key="1">
    <citation type="submission" date="2020-05" db="EMBL/GenBank/DDBJ databases">
        <authorList>
            <person name="Chiriac C."/>
            <person name="Salcher M."/>
            <person name="Ghai R."/>
            <person name="Kavagutti S V."/>
        </authorList>
    </citation>
    <scope>NUCLEOTIDE SEQUENCE</scope>
</reference>
<accession>A0A6J5S8L6</accession>